<dbReference type="InterPro" id="IPR017452">
    <property type="entry name" value="GPCR_Rhodpsn_7TM"/>
</dbReference>
<dbReference type="SUPFAM" id="SSF81321">
    <property type="entry name" value="Family A G protein-coupled receptor-like"/>
    <property type="match status" value="1"/>
</dbReference>
<dbReference type="CDD" id="cd00637">
    <property type="entry name" value="7tm_classA_rhodopsin-like"/>
    <property type="match status" value="1"/>
</dbReference>
<dbReference type="Gene3D" id="1.20.1070.10">
    <property type="entry name" value="Rhodopsin 7-helix transmembrane proteins"/>
    <property type="match status" value="1"/>
</dbReference>
<dbReference type="AlphaFoldDB" id="A0A9W9Z3R8"/>
<comment type="subcellular location">
    <subcellularLocation>
        <location evidence="1">Cell membrane</location>
        <topology evidence="1">Multi-pass membrane protein</topology>
    </subcellularLocation>
</comment>
<keyword evidence="6" id="KW-0297">G-protein coupled receptor</keyword>
<dbReference type="PROSITE" id="PS50262">
    <property type="entry name" value="G_PROTEIN_RECEP_F1_2"/>
    <property type="match status" value="1"/>
</dbReference>
<evidence type="ECO:0000256" key="2">
    <source>
        <dbReference type="ARBA" id="ARBA00022475"/>
    </source>
</evidence>
<dbReference type="GO" id="GO:0005886">
    <property type="term" value="C:plasma membrane"/>
    <property type="evidence" value="ECO:0007669"/>
    <property type="project" value="UniProtKB-SubCell"/>
</dbReference>
<sequence>MANKNASEVEISNHTADHQDGGRSCFTPGISQTLQHDYFYYTNVVFAPVITLLGIWSVLSNGSVLIAILRGGIRIRPGFLLLCSLTLTDLLWGGLVTPLYLRFRIKEIIESYVCSNRSDWDDPLMTVSFFVCLFGTVGSLAVISLDRYLAVTKAMWYKVSVKLWHACLECVGVWLLSTFIVTAKITRIVPQNAIEAVEACFVIICACFIIIFQVLTLYALHKYNNTVAQDSGPAGPAQGNNPVNGSVTASLERKLAVTTSWVVGELGLVLLPCAIVVIISKIFIKLPVSMLMEPLYFPISSLISSVNPILYHRRNPQIRECVSKLFKCQ</sequence>
<dbReference type="Proteomes" id="UP001163046">
    <property type="component" value="Unassembled WGS sequence"/>
</dbReference>
<feature type="transmembrane region" description="Helical" evidence="7">
    <location>
        <begin position="38"/>
        <end position="59"/>
    </location>
</feature>
<evidence type="ECO:0000313" key="10">
    <source>
        <dbReference type="Proteomes" id="UP001163046"/>
    </source>
</evidence>
<keyword evidence="4 7" id="KW-1133">Transmembrane helix</keyword>
<evidence type="ECO:0000256" key="4">
    <source>
        <dbReference type="ARBA" id="ARBA00022989"/>
    </source>
</evidence>
<proteinExistence type="inferred from homology"/>
<protein>
    <recommendedName>
        <fullName evidence="8">G-protein coupled receptors family 1 profile domain-containing protein</fullName>
    </recommendedName>
</protein>
<evidence type="ECO:0000259" key="8">
    <source>
        <dbReference type="PROSITE" id="PS50262"/>
    </source>
</evidence>
<keyword evidence="6" id="KW-0675">Receptor</keyword>
<evidence type="ECO:0000256" key="1">
    <source>
        <dbReference type="ARBA" id="ARBA00004651"/>
    </source>
</evidence>
<keyword evidence="3 6" id="KW-0812">Transmembrane</keyword>
<evidence type="ECO:0000256" key="7">
    <source>
        <dbReference type="SAM" id="Phobius"/>
    </source>
</evidence>
<dbReference type="PANTHER" id="PTHR22750">
    <property type="entry name" value="G-PROTEIN COUPLED RECEPTOR"/>
    <property type="match status" value="1"/>
</dbReference>
<evidence type="ECO:0000256" key="6">
    <source>
        <dbReference type="RuleBase" id="RU000688"/>
    </source>
</evidence>
<feature type="transmembrane region" description="Helical" evidence="7">
    <location>
        <begin position="261"/>
        <end position="284"/>
    </location>
</feature>
<dbReference type="GO" id="GO:0004930">
    <property type="term" value="F:G protein-coupled receptor activity"/>
    <property type="evidence" value="ECO:0007669"/>
    <property type="project" value="UniProtKB-KW"/>
</dbReference>
<evidence type="ECO:0000256" key="5">
    <source>
        <dbReference type="ARBA" id="ARBA00023136"/>
    </source>
</evidence>
<dbReference type="EMBL" id="MU826827">
    <property type="protein sequence ID" value="KAJ7374527.1"/>
    <property type="molecule type" value="Genomic_DNA"/>
</dbReference>
<dbReference type="InterPro" id="IPR000276">
    <property type="entry name" value="GPCR_Rhodpsn"/>
</dbReference>
<dbReference type="OrthoDB" id="5961704at2759"/>
<comment type="caution">
    <text evidence="9">The sequence shown here is derived from an EMBL/GenBank/DDBJ whole genome shotgun (WGS) entry which is preliminary data.</text>
</comment>
<evidence type="ECO:0000313" key="9">
    <source>
        <dbReference type="EMBL" id="KAJ7374527.1"/>
    </source>
</evidence>
<gene>
    <name evidence="9" type="ORF">OS493_004865</name>
</gene>
<accession>A0A9W9Z3R8</accession>
<feature type="transmembrane region" description="Helical" evidence="7">
    <location>
        <begin position="79"/>
        <end position="103"/>
    </location>
</feature>
<feature type="transmembrane region" description="Helical" evidence="7">
    <location>
        <begin position="124"/>
        <end position="143"/>
    </location>
</feature>
<comment type="similarity">
    <text evidence="6">Belongs to the G-protein coupled receptor 1 family.</text>
</comment>
<dbReference type="Pfam" id="PF00001">
    <property type="entry name" value="7tm_1"/>
    <property type="match status" value="1"/>
</dbReference>
<organism evidence="9 10">
    <name type="scientific">Desmophyllum pertusum</name>
    <dbReference type="NCBI Taxonomy" id="174260"/>
    <lineage>
        <taxon>Eukaryota</taxon>
        <taxon>Metazoa</taxon>
        <taxon>Cnidaria</taxon>
        <taxon>Anthozoa</taxon>
        <taxon>Hexacorallia</taxon>
        <taxon>Scleractinia</taxon>
        <taxon>Caryophylliina</taxon>
        <taxon>Caryophylliidae</taxon>
        <taxon>Desmophyllum</taxon>
    </lineage>
</organism>
<feature type="transmembrane region" description="Helical" evidence="7">
    <location>
        <begin position="163"/>
        <end position="185"/>
    </location>
</feature>
<evidence type="ECO:0000256" key="3">
    <source>
        <dbReference type="ARBA" id="ARBA00022692"/>
    </source>
</evidence>
<reference evidence="9" key="1">
    <citation type="submission" date="2023-01" db="EMBL/GenBank/DDBJ databases">
        <title>Genome assembly of the deep-sea coral Lophelia pertusa.</title>
        <authorList>
            <person name="Herrera S."/>
            <person name="Cordes E."/>
        </authorList>
    </citation>
    <scope>NUCLEOTIDE SEQUENCE</scope>
    <source>
        <strain evidence="9">USNM1676648</strain>
        <tissue evidence="9">Polyp</tissue>
    </source>
</reference>
<keyword evidence="10" id="KW-1185">Reference proteome</keyword>
<keyword evidence="2" id="KW-1003">Cell membrane</keyword>
<keyword evidence="6" id="KW-0807">Transducer</keyword>
<dbReference type="PRINTS" id="PR00237">
    <property type="entry name" value="GPCRRHODOPSN"/>
</dbReference>
<keyword evidence="5 7" id="KW-0472">Membrane</keyword>
<dbReference type="PROSITE" id="PS00237">
    <property type="entry name" value="G_PROTEIN_RECEP_F1_1"/>
    <property type="match status" value="1"/>
</dbReference>
<feature type="transmembrane region" description="Helical" evidence="7">
    <location>
        <begin position="197"/>
        <end position="220"/>
    </location>
</feature>
<feature type="domain" description="G-protein coupled receptors family 1 profile" evidence="8">
    <location>
        <begin position="60"/>
        <end position="311"/>
    </location>
</feature>
<name>A0A9W9Z3R8_9CNID</name>